<feature type="transmembrane region" description="Helical" evidence="8">
    <location>
        <begin position="239"/>
        <end position="264"/>
    </location>
</feature>
<feature type="transmembrane region" description="Helical" evidence="8">
    <location>
        <begin position="397"/>
        <end position="416"/>
    </location>
</feature>
<evidence type="ECO:0000256" key="5">
    <source>
        <dbReference type="ARBA" id="ARBA00022989"/>
    </source>
</evidence>
<dbReference type="InterPro" id="IPR036259">
    <property type="entry name" value="MFS_trans_sf"/>
</dbReference>
<dbReference type="InterPro" id="IPR011701">
    <property type="entry name" value="MFS"/>
</dbReference>
<dbReference type="EMBL" id="FMYH01000010">
    <property type="protein sequence ID" value="SDD69475.1"/>
    <property type="molecule type" value="Genomic_DNA"/>
</dbReference>
<accession>A0A1G6WWU7</accession>
<evidence type="ECO:0000256" key="1">
    <source>
        <dbReference type="ARBA" id="ARBA00004651"/>
    </source>
</evidence>
<evidence type="ECO:0000313" key="11">
    <source>
        <dbReference type="Proteomes" id="UP000199039"/>
    </source>
</evidence>
<dbReference type="Proteomes" id="UP000199039">
    <property type="component" value="Unassembled WGS sequence"/>
</dbReference>
<dbReference type="InterPro" id="IPR005829">
    <property type="entry name" value="Sugar_transporter_CS"/>
</dbReference>
<feature type="transmembrane region" description="Helical" evidence="8">
    <location>
        <begin position="62"/>
        <end position="85"/>
    </location>
</feature>
<feature type="transmembrane region" description="Helical" evidence="8">
    <location>
        <begin position="306"/>
        <end position="324"/>
    </location>
</feature>
<evidence type="ECO:0000256" key="8">
    <source>
        <dbReference type="SAM" id="Phobius"/>
    </source>
</evidence>
<keyword evidence="11" id="KW-1185">Reference proteome</keyword>
<dbReference type="PROSITE" id="PS00216">
    <property type="entry name" value="SUGAR_TRANSPORT_1"/>
    <property type="match status" value="1"/>
</dbReference>
<keyword evidence="3" id="KW-1003">Cell membrane</keyword>
<dbReference type="SUPFAM" id="SSF103473">
    <property type="entry name" value="MFS general substrate transporter"/>
    <property type="match status" value="1"/>
</dbReference>
<gene>
    <name evidence="10" type="ORF">SAMN05216410_0008</name>
</gene>
<feature type="transmembrane region" description="Helical" evidence="8">
    <location>
        <begin position="330"/>
        <end position="352"/>
    </location>
</feature>
<dbReference type="InterPro" id="IPR050171">
    <property type="entry name" value="MFS_Transporters"/>
</dbReference>
<dbReference type="PANTHER" id="PTHR23517:SF3">
    <property type="entry name" value="INTEGRAL MEMBRANE TRANSPORT PROTEIN"/>
    <property type="match status" value="1"/>
</dbReference>
<feature type="transmembrane region" description="Helical" evidence="8">
    <location>
        <begin position="192"/>
        <end position="212"/>
    </location>
</feature>
<dbReference type="STRING" id="1814289.SAMN05216410_0008"/>
<evidence type="ECO:0000256" key="2">
    <source>
        <dbReference type="ARBA" id="ARBA00022448"/>
    </source>
</evidence>
<dbReference type="OrthoDB" id="5242249at2"/>
<dbReference type="PROSITE" id="PS50850">
    <property type="entry name" value="MFS"/>
    <property type="match status" value="1"/>
</dbReference>
<dbReference type="GO" id="GO:0022857">
    <property type="term" value="F:transmembrane transporter activity"/>
    <property type="evidence" value="ECO:0007669"/>
    <property type="project" value="InterPro"/>
</dbReference>
<evidence type="ECO:0000256" key="4">
    <source>
        <dbReference type="ARBA" id="ARBA00022692"/>
    </source>
</evidence>
<organism evidence="10 11">
    <name type="scientific">Sanguibacter gelidistatuariae</name>
    <dbReference type="NCBI Taxonomy" id="1814289"/>
    <lineage>
        <taxon>Bacteria</taxon>
        <taxon>Bacillati</taxon>
        <taxon>Actinomycetota</taxon>
        <taxon>Actinomycetes</taxon>
        <taxon>Micrococcales</taxon>
        <taxon>Sanguibacteraceae</taxon>
        <taxon>Sanguibacter</taxon>
    </lineage>
</organism>
<reference evidence="10 11" key="1">
    <citation type="submission" date="2016-09" db="EMBL/GenBank/DDBJ databases">
        <authorList>
            <person name="Capua I."/>
            <person name="De Benedictis P."/>
            <person name="Joannis T."/>
            <person name="Lombin L.H."/>
            <person name="Cattoli G."/>
        </authorList>
    </citation>
    <scope>NUCLEOTIDE SEQUENCE [LARGE SCALE GENOMIC DNA]</scope>
    <source>
        <strain evidence="10 11">ISLP-3</strain>
    </source>
</reference>
<keyword evidence="6 8" id="KW-0472">Membrane</keyword>
<dbReference type="Pfam" id="PF07690">
    <property type="entry name" value="MFS_1"/>
    <property type="match status" value="1"/>
</dbReference>
<dbReference type="PANTHER" id="PTHR23517">
    <property type="entry name" value="RESISTANCE PROTEIN MDTM, PUTATIVE-RELATED-RELATED"/>
    <property type="match status" value="1"/>
</dbReference>
<keyword evidence="4 8" id="KW-0812">Transmembrane</keyword>
<evidence type="ECO:0000313" key="10">
    <source>
        <dbReference type="EMBL" id="SDD69475.1"/>
    </source>
</evidence>
<proteinExistence type="predicted"/>
<feature type="domain" description="Major facilitator superfamily (MFS) profile" evidence="9">
    <location>
        <begin position="1"/>
        <end position="419"/>
    </location>
</feature>
<feature type="transmembrane region" description="Helical" evidence="8">
    <location>
        <begin position="97"/>
        <end position="114"/>
    </location>
</feature>
<feature type="transmembrane region" description="Helical" evidence="8">
    <location>
        <begin position="120"/>
        <end position="144"/>
    </location>
</feature>
<feature type="transmembrane region" description="Helical" evidence="8">
    <location>
        <begin position="276"/>
        <end position="294"/>
    </location>
</feature>
<feature type="transmembrane region" description="Helical" evidence="8">
    <location>
        <begin position="364"/>
        <end position="385"/>
    </location>
</feature>
<evidence type="ECO:0000256" key="3">
    <source>
        <dbReference type="ARBA" id="ARBA00022475"/>
    </source>
</evidence>
<evidence type="ECO:0000256" key="6">
    <source>
        <dbReference type="ARBA" id="ARBA00023136"/>
    </source>
</evidence>
<sequence>MTAPTLSPAAPAHSTSAHSTSLHHTQPRAARPWLRASGALFAVAWGGNEFTPLLVMYRHEGLGAVSVNLLLGAYVLGIIPALLIGGPLSDRYGRRPLLLPAPLLCIVGSAMLAVGTHAQVLLYAGRVLSGVALGLVMAVGTSWVKELSEPPFEDSADAGLGARRASLALTAGFALGAAVAATLAQFGPAPTVLPYAVNIVITVGLSALMLSVPETRPRSLTPGRLINDLRVPAARHRRFLFVVLPSAPWTFGVAASAYAILPALLADRVPGYETGFSGLLCFIGLGSGFVTQQLAKRVDTPRNARAVAVGLAVTVAGMVLAVWASSTLSILAAVVAAAVLGSAYGLLLVSGLQEAQRIAGPDGLAGAVAVYYSLAYLGFFVPVLLASLASTWTYPQMFAGGAVLALGCFGVVVSCWRRHLPSPVPDAAAPADYPASVTMVASTDECAATSR</sequence>
<dbReference type="RefSeq" id="WP_093186263.1">
    <property type="nucleotide sequence ID" value="NZ_FMYH01000010.1"/>
</dbReference>
<evidence type="ECO:0000256" key="7">
    <source>
        <dbReference type="SAM" id="MobiDB-lite"/>
    </source>
</evidence>
<protein>
    <submittedName>
        <fullName evidence="10">Predicted arabinose efflux permease, MFS family</fullName>
    </submittedName>
</protein>
<comment type="subcellular location">
    <subcellularLocation>
        <location evidence="1">Cell membrane</location>
        <topology evidence="1">Multi-pass membrane protein</topology>
    </subcellularLocation>
</comment>
<dbReference type="Gene3D" id="1.20.1250.20">
    <property type="entry name" value="MFS general substrate transporter like domains"/>
    <property type="match status" value="1"/>
</dbReference>
<name>A0A1G6WWU7_9MICO</name>
<dbReference type="InterPro" id="IPR020846">
    <property type="entry name" value="MFS_dom"/>
</dbReference>
<feature type="transmembrane region" description="Helical" evidence="8">
    <location>
        <begin position="165"/>
        <end position="186"/>
    </location>
</feature>
<keyword evidence="5 8" id="KW-1133">Transmembrane helix</keyword>
<evidence type="ECO:0000259" key="9">
    <source>
        <dbReference type="PROSITE" id="PS50850"/>
    </source>
</evidence>
<keyword evidence="2" id="KW-0813">Transport</keyword>
<dbReference type="AlphaFoldDB" id="A0A1G6WWU7"/>
<feature type="region of interest" description="Disordered" evidence="7">
    <location>
        <begin position="1"/>
        <end position="22"/>
    </location>
</feature>
<dbReference type="GO" id="GO:0005886">
    <property type="term" value="C:plasma membrane"/>
    <property type="evidence" value="ECO:0007669"/>
    <property type="project" value="UniProtKB-SubCell"/>
</dbReference>